<proteinExistence type="predicted"/>
<dbReference type="InterPro" id="IPR047544">
    <property type="entry name" value="RING-HC_RBR_RNF216"/>
</dbReference>
<evidence type="ECO:0000256" key="7">
    <source>
        <dbReference type="ARBA" id="ARBA00022833"/>
    </source>
</evidence>
<evidence type="ECO:0000313" key="11">
    <source>
        <dbReference type="Proteomes" id="UP000249723"/>
    </source>
</evidence>
<dbReference type="Pfam" id="PF26200">
    <property type="entry name" value="Rcat_RNF216"/>
    <property type="match status" value="1"/>
</dbReference>
<dbReference type="CDD" id="cd16630">
    <property type="entry name" value="RING-HC_RBR_RNF216"/>
    <property type="match status" value="1"/>
</dbReference>
<feature type="compositionally biased region" description="Low complexity" evidence="8">
    <location>
        <begin position="66"/>
        <end position="77"/>
    </location>
</feature>
<gene>
    <name evidence="10" type="ORF">BZ3500_MVSOF-1268-A1-R1_CHR6-3G08922</name>
</gene>
<evidence type="ECO:0000256" key="2">
    <source>
        <dbReference type="ARBA" id="ARBA00022679"/>
    </source>
</evidence>
<feature type="compositionally biased region" description="Basic and acidic residues" evidence="8">
    <location>
        <begin position="9"/>
        <end position="20"/>
    </location>
</feature>
<dbReference type="InterPro" id="IPR044066">
    <property type="entry name" value="TRIAD_supradom"/>
</dbReference>
<feature type="region of interest" description="Disordered" evidence="8">
    <location>
        <begin position="1"/>
        <end position="20"/>
    </location>
</feature>
<dbReference type="PANTHER" id="PTHR22770:SF42">
    <property type="entry name" value="FINGER PROTEIN (ZIN), PUTATIVE (AFU_ORTHOLOGUE AFUA_4G03910)-RELATED"/>
    <property type="match status" value="1"/>
</dbReference>
<name>A0A2X0MPK6_9BASI</name>
<feature type="region of interest" description="Disordered" evidence="8">
    <location>
        <begin position="115"/>
        <end position="173"/>
    </location>
</feature>
<keyword evidence="11" id="KW-1185">Reference proteome</keyword>
<evidence type="ECO:0000259" key="9">
    <source>
        <dbReference type="PROSITE" id="PS51873"/>
    </source>
</evidence>
<dbReference type="SUPFAM" id="SSF57850">
    <property type="entry name" value="RING/U-box"/>
    <property type="match status" value="1"/>
</dbReference>
<evidence type="ECO:0000256" key="1">
    <source>
        <dbReference type="ARBA" id="ARBA00004906"/>
    </source>
</evidence>
<dbReference type="Proteomes" id="UP000249723">
    <property type="component" value="Unassembled WGS sequence"/>
</dbReference>
<keyword evidence="3" id="KW-0479">Metal-binding</keyword>
<evidence type="ECO:0000256" key="6">
    <source>
        <dbReference type="ARBA" id="ARBA00022786"/>
    </source>
</evidence>
<dbReference type="InterPro" id="IPR047546">
    <property type="entry name" value="Rcat_RBR_RNF216"/>
</dbReference>
<dbReference type="InterPro" id="IPR051628">
    <property type="entry name" value="LUBAC_E3_Ligases"/>
</dbReference>
<dbReference type="PROSITE" id="PS51873">
    <property type="entry name" value="TRIAD"/>
    <property type="match status" value="1"/>
</dbReference>
<reference evidence="11" key="1">
    <citation type="submission" date="2016-10" db="EMBL/GenBank/DDBJ databases">
        <authorList>
            <person name="Jeantristanb JTB J.-T."/>
            <person name="Ricardo R."/>
        </authorList>
    </citation>
    <scope>NUCLEOTIDE SEQUENCE [LARGE SCALE GENOMIC DNA]</scope>
</reference>
<dbReference type="GO" id="GO:0016740">
    <property type="term" value="F:transferase activity"/>
    <property type="evidence" value="ECO:0007669"/>
    <property type="project" value="UniProtKB-KW"/>
</dbReference>
<keyword evidence="4" id="KW-0677">Repeat</keyword>
<organism evidence="10 11">
    <name type="scientific">Microbotryum saponariae</name>
    <dbReference type="NCBI Taxonomy" id="289078"/>
    <lineage>
        <taxon>Eukaryota</taxon>
        <taxon>Fungi</taxon>
        <taxon>Dikarya</taxon>
        <taxon>Basidiomycota</taxon>
        <taxon>Pucciniomycotina</taxon>
        <taxon>Microbotryomycetes</taxon>
        <taxon>Microbotryales</taxon>
        <taxon>Microbotryaceae</taxon>
        <taxon>Microbotryum</taxon>
    </lineage>
</organism>
<accession>A0A2X0MPK6</accession>
<dbReference type="CDD" id="cd20353">
    <property type="entry name" value="Rcat_RBR_RNF216"/>
    <property type="match status" value="1"/>
</dbReference>
<keyword evidence="6" id="KW-0833">Ubl conjugation pathway</keyword>
<dbReference type="EMBL" id="FMWP01000048">
    <property type="protein sequence ID" value="SCZ93845.1"/>
    <property type="molecule type" value="Genomic_DNA"/>
</dbReference>
<dbReference type="PANTHER" id="PTHR22770">
    <property type="entry name" value="UBIQUITIN CONJUGATING ENZYME 7 INTERACTING PROTEIN-RELATED"/>
    <property type="match status" value="1"/>
</dbReference>
<keyword evidence="7" id="KW-0862">Zinc</keyword>
<evidence type="ECO:0000256" key="3">
    <source>
        <dbReference type="ARBA" id="ARBA00022723"/>
    </source>
</evidence>
<dbReference type="Pfam" id="PF26191">
    <property type="entry name" value="RING-HC_RBR_RNF216"/>
    <property type="match status" value="1"/>
</dbReference>
<dbReference type="STRING" id="289078.A0A2X0MPK6"/>
<dbReference type="Gene3D" id="1.20.120.1750">
    <property type="match status" value="1"/>
</dbReference>
<dbReference type="GO" id="GO:0008270">
    <property type="term" value="F:zinc ion binding"/>
    <property type="evidence" value="ECO:0007669"/>
    <property type="project" value="UniProtKB-KW"/>
</dbReference>
<feature type="compositionally biased region" description="Low complexity" evidence="8">
    <location>
        <begin position="146"/>
        <end position="164"/>
    </location>
</feature>
<protein>
    <submittedName>
        <fullName evidence="10">BZ3500_MvSof-1268-A1-R1_Chr6-3g08922 protein</fullName>
    </submittedName>
</protein>
<keyword evidence="2" id="KW-0808">Transferase</keyword>
<feature type="region of interest" description="Disordered" evidence="8">
    <location>
        <begin position="66"/>
        <end position="86"/>
    </location>
</feature>
<evidence type="ECO:0000256" key="5">
    <source>
        <dbReference type="ARBA" id="ARBA00022771"/>
    </source>
</evidence>
<evidence type="ECO:0000256" key="8">
    <source>
        <dbReference type="SAM" id="MobiDB-lite"/>
    </source>
</evidence>
<evidence type="ECO:0000313" key="10">
    <source>
        <dbReference type="EMBL" id="SCZ93845.1"/>
    </source>
</evidence>
<evidence type="ECO:0000256" key="4">
    <source>
        <dbReference type="ARBA" id="ARBA00022737"/>
    </source>
</evidence>
<comment type="pathway">
    <text evidence="1">Protein modification; protein ubiquitination.</text>
</comment>
<sequence>MPRASTSRHPLDLPERHDHDPVQLRLEQLFPSADPAYLAQVIEHHRPQPRTDPAAATLGRPRRRLGAGLASNSSASYGDGGAGDDHEDEHKALINQVYHKLVEINHHEYPRCVRRPVNDHDALPPASILRHDQVQKRWRQQQVTLSGSENGSRSRSRSRTSSGSRKQKHLPVLPPHTLALDRTLMMNQAMYVGAVCSSVASRSAHPLPVPAPPRIRLHTLFPTTPISDLRDVVAMQPHSHLFLATEELLLRQRSPIKAKSTMPAFNWHTFFTFTPNENRTRGAKPAPPVPTLTRDDLLRSPRHVSHLVDHLQRMYPNVPTSSIRSLVAEGGSYSTIQEAVLNWRQRQSKLKAFFNDLFSAPPARPLSFHASAALVTDPPELVEELAQVTRKEQTLLQRRDEDLARQLNADWTPQVDRFECECCFSDDVTFEEIVPCSTGRHFVCRTCLIRIVQEMVYGGTVAKPTIQCMSIGDCKEMMERDRVDLVLPSAVKKAWDHRLAQNEIEAWAGTSEGGRRPALVRCSFCPYVEEVVEASLWGRFFPLLVRDFPASPLTVLSDLAFTLFNLCLLPLLYFSTIYVMLLNPDPFAPYFANVNANANDINALADNDPAPQAVHRHPLPRPNRYFRTGARFLAAQARTQLLRSSRSNSTTLFRCRNTPNSLPPLPSAVTSKQLERSQNYYPNPDDPEWCGRTSCRLCHQVVPSEGMHACNQDREESLRLAMETAMSEAVKRVCTRCGVAFTKESGCNKMTCPRCGANSCYVCRQTIGDESYAHFCQHFRPLRKFSPSRHKEIREIETFPSSPLAGRPCNECRKCSLWDTSSDTDVAAKAAERGSFYAVSRIGKPPQPLTLHFLFVSCFPPARQAWLKDQPSSEHALLRPTVVGPSVELQDPTQRVVAIGPPKQRYEKFELLPFDFLCDVCERVFAKGL</sequence>
<dbReference type="AlphaFoldDB" id="A0A2X0MPK6"/>
<keyword evidence="5" id="KW-0863">Zinc-finger</keyword>
<feature type="domain" description="RING-type" evidence="9">
    <location>
        <begin position="416"/>
        <end position="782"/>
    </location>
</feature>
<feature type="region of interest" description="Disordered" evidence="8">
    <location>
        <begin position="276"/>
        <end position="295"/>
    </location>
</feature>